<dbReference type="Gene3D" id="1.20.1600.10">
    <property type="entry name" value="Outer membrane efflux proteins (OEP)"/>
    <property type="match status" value="1"/>
</dbReference>
<keyword evidence="3" id="KW-0812">Transmembrane</keyword>
<dbReference type="GO" id="GO:0015562">
    <property type="term" value="F:efflux transmembrane transporter activity"/>
    <property type="evidence" value="ECO:0007669"/>
    <property type="project" value="InterPro"/>
</dbReference>
<dbReference type="GO" id="GO:0009279">
    <property type="term" value="C:cell outer membrane"/>
    <property type="evidence" value="ECO:0007669"/>
    <property type="project" value="UniProtKB-SubCell"/>
</dbReference>
<accession>A0A5C5YWW5</accession>
<name>A0A5C5YWW5_9BACT</name>
<dbReference type="AlphaFoldDB" id="A0A5C5YWW5"/>
<keyword evidence="2" id="KW-1134">Transmembrane beta strand</keyword>
<organism evidence="7 8">
    <name type="scientific">Novipirellula herctigrandis</name>
    <dbReference type="NCBI Taxonomy" id="2527986"/>
    <lineage>
        <taxon>Bacteria</taxon>
        <taxon>Pseudomonadati</taxon>
        <taxon>Planctomycetota</taxon>
        <taxon>Planctomycetia</taxon>
        <taxon>Pirellulales</taxon>
        <taxon>Pirellulaceae</taxon>
        <taxon>Novipirellula</taxon>
    </lineage>
</organism>
<keyword evidence="5" id="KW-0998">Cell outer membrane</keyword>
<dbReference type="SUPFAM" id="SSF56954">
    <property type="entry name" value="Outer membrane efflux proteins (OEP)"/>
    <property type="match status" value="1"/>
</dbReference>
<protein>
    <submittedName>
        <fullName evidence="7">Outer membrane efflux protein</fullName>
    </submittedName>
</protein>
<evidence type="ECO:0000256" key="1">
    <source>
        <dbReference type="ARBA" id="ARBA00004442"/>
    </source>
</evidence>
<dbReference type="PANTHER" id="PTHR30026">
    <property type="entry name" value="OUTER MEMBRANE PROTEIN TOLC"/>
    <property type="match status" value="1"/>
</dbReference>
<comment type="subcellular location">
    <subcellularLocation>
        <location evidence="1">Cell outer membrane</location>
    </subcellularLocation>
</comment>
<dbReference type="GO" id="GO:0015288">
    <property type="term" value="F:porin activity"/>
    <property type="evidence" value="ECO:0007669"/>
    <property type="project" value="TreeGrafter"/>
</dbReference>
<reference evidence="7 8" key="1">
    <citation type="submission" date="2019-02" db="EMBL/GenBank/DDBJ databases">
        <title>Deep-cultivation of Planctomycetes and their phenomic and genomic characterization uncovers novel biology.</title>
        <authorList>
            <person name="Wiegand S."/>
            <person name="Jogler M."/>
            <person name="Boedeker C."/>
            <person name="Pinto D."/>
            <person name="Vollmers J."/>
            <person name="Rivas-Marin E."/>
            <person name="Kohn T."/>
            <person name="Peeters S.H."/>
            <person name="Heuer A."/>
            <person name="Rast P."/>
            <person name="Oberbeckmann S."/>
            <person name="Bunk B."/>
            <person name="Jeske O."/>
            <person name="Meyerdierks A."/>
            <person name="Storesund J.E."/>
            <person name="Kallscheuer N."/>
            <person name="Luecker S."/>
            <person name="Lage O.M."/>
            <person name="Pohl T."/>
            <person name="Merkel B.J."/>
            <person name="Hornburger P."/>
            <person name="Mueller R.-W."/>
            <person name="Bruemmer F."/>
            <person name="Labrenz M."/>
            <person name="Spormann A.M."/>
            <person name="Op Den Camp H."/>
            <person name="Overmann J."/>
            <person name="Amann R."/>
            <person name="Jetten M.S.M."/>
            <person name="Mascher T."/>
            <person name="Medema M.H."/>
            <person name="Devos D.P."/>
            <person name="Kaster A.-K."/>
            <person name="Ovreas L."/>
            <person name="Rohde M."/>
            <person name="Galperin M.Y."/>
            <person name="Jogler C."/>
        </authorList>
    </citation>
    <scope>NUCLEOTIDE SEQUENCE [LARGE SCALE GENOMIC DNA]</scope>
    <source>
        <strain evidence="7 8">CA13</strain>
    </source>
</reference>
<keyword evidence="4" id="KW-0472">Membrane</keyword>
<dbReference type="GO" id="GO:1990281">
    <property type="term" value="C:efflux pump complex"/>
    <property type="evidence" value="ECO:0007669"/>
    <property type="project" value="TreeGrafter"/>
</dbReference>
<evidence type="ECO:0000256" key="6">
    <source>
        <dbReference type="SAM" id="MobiDB-lite"/>
    </source>
</evidence>
<dbReference type="Proteomes" id="UP000315010">
    <property type="component" value="Unassembled WGS sequence"/>
</dbReference>
<dbReference type="EMBL" id="SJPJ01000001">
    <property type="protein sequence ID" value="TWT79370.1"/>
    <property type="molecule type" value="Genomic_DNA"/>
</dbReference>
<evidence type="ECO:0000256" key="4">
    <source>
        <dbReference type="ARBA" id="ARBA00023136"/>
    </source>
</evidence>
<evidence type="ECO:0000256" key="5">
    <source>
        <dbReference type="ARBA" id="ARBA00023237"/>
    </source>
</evidence>
<comment type="caution">
    <text evidence="7">The sequence shown here is derived from an EMBL/GenBank/DDBJ whole genome shotgun (WGS) entry which is preliminary data.</text>
</comment>
<keyword evidence="8" id="KW-1185">Reference proteome</keyword>
<dbReference type="PROSITE" id="PS51257">
    <property type="entry name" value="PROKAR_LIPOPROTEIN"/>
    <property type="match status" value="1"/>
</dbReference>
<evidence type="ECO:0000256" key="3">
    <source>
        <dbReference type="ARBA" id="ARBA00022692"/>
    </source>
</evidence>
<evidence type="ECO:0000256" key="2">
    <source>
        <dbReference type="ARBA" id="ARBA00022452"/>
    </source>
</evidence>
<feature type="compositionally biased region" description="Polar residues" evidence="6">
    <location>
        <begin position="164"/>
        <end position="178"/>
    </location>
</feature>
<feature type="region of interest" description="Disordered" evidence="6">
    <location>
        <begin position="118"/>
        <end position="190"/>
    </location>
</feature>
<evidence type="ECO:0000313" key="8">
    <source>
        <dbReference type="Proteomes" id="UP000315010"/>
    </source>
</evidence>
<proteinExistence type="predicted"/>
<sequence length="714" mass="79070">MAKHKHHDRRRRQRNQLRLTLAAMVLTTGATLGCSTLDRFRNSGGPPEPPTLEEVQMSQAEGRVASEPSTALLQLAGYRNSEASSTGQSDLALVASDNLLELPNMADSDREEKTAAKALNLRPSLPPSQPSPDLDRPPEELGLPNTFSLPTERDLEQAFAKGQSDVSTVPAESTQPTESAHPVNPSVLPSRPISQTEMLQLALQNSPVLRPLGLRILETPGSATTVYDQAIAASDPFFGPQAALSEFDSVLSAGLTTQNNDRVYNNATLGGNVQELTQDYANMNARIQKRSQNGAVWDLTTEKLYDANNRDGNIFPSYWETQMVAGVRQPLLRGAGREFNLIAGPNAQPGFNFSNGILIARLNNRISDVDFEVAVRSFIRDLYAVYWDLKRQHRNYQSVVAARDMSYQTWQSVLAKSEAKISGGEANKEAQARAKYYRYCRETEMALGGGNGQTGLLTTERRLREMTGLATDEQVLLKPIDDDVSAEFTFDLDTTLSRAMMHRAELKRQSIKVQQQEMKLIAAKNFLLPQLDLIGRYRLRGFGDDLTGDGTRFSSAYKDFFSLDHQEIEFGVEMGVVAGRRQAHAAVRNAMLQVNKERSILAEQQSALRFEVTNAITEVESAYDAMDFSRLQAEAAEDRLESSEVLFESDKIQIEFLLDAQEELLQAELSYAADLSRYAVSLISLSNDSGTLLKDVGVNVHQECDRTHVVLNGQ</sequence>
<dbReference type="RefSeq" id="WP_419193886.1">
    <property type="nucleotide sequence ID" value="NZ_SJPJ01000001.1"/>
</dbReference>
<gene>
    <name evidence="7" type="ORF">CA13_07700</name>
</gene>
<evidence type="ECO:0000313" key="7">
    <source>
        <dbReference type="EMBL" id="TWT79370.1"/>
    </source>
</evidence>
<dbReference type="PANTHER" id="PTHR30026:SF23">
    <property type="entry name" value="TO APRF-PUTATIVE OUTER MEMBRANE EFFLUX PROTEIN OR SECRETED ALKALINE PHOSPHATASE-RELATED"/>
    <property type="match status" value="1"/>
</dbReference>
<dbReference type="InterPro" id="IPR051906">
    <property type="entry name" value="TolC-like"/>
</dbReference>